<comment type="caution">
    <text evidence="3">The sequence shown here is derived from an EMBL/GenBank/DDBJ whole genome shotgun (WGS) entry which is preliminary data.</text>
</comment>
<feature type="transmembrane region" description="Helical" evidence="2">
    <location>
        <begin position="21"/>
        <end position="42"/>
    </location>
</feature>
<evidence type="ECO:0000256" key="1">
    <source>
        <dbReference type="SAM" id="Coils"/>
    </source>
</evidence>
<dbReference type="AlphaFoldDB" id="A0A4R6AJ27"/>
<evidence type="ECO:0000313" key="3">
    <source>
        <dbReference type="EMBL" id="TDL84221.1"/>
    </source>
</evidence>
<keyword evidence="2" id="KW-1133">Transmembrane helix</keyword>
<dbReference type="OrthoDB" id="7863443at2"/>
<proteinExistence type="predicted"/>
<sequence>MTPKARNGTIDTTALLQMISAIILGLATLALAAATLAGALGYLPYLSLSLTFGDTVLPDAGLYVQIALTFILVAILAALPSGFRVTRLERTHRDFRISMSDVMEAYYAAHRADREGVFNLASEFDAVKERIQFLHQHPDLGHLEPDILEAAAEMSFASRELAQTYSDENVSRAKGFLKHRQEEIELFAERIDRALTISYELKRQREEIEIEEDAMESRLAHMEEEFGDLLEELGFSRSRTPRENVIALPHATAAE</sequence>
<accession>A0A4R6AJ27</accession>
<gene>
    <name evidence="3" type="ORF">E2L08_01780</name>
</gene>
<protein>
    <submittedName>
        <fullName evidence="3">DNA repair protein</fullName>
    </submittedName>
</protein>
<keyword evidence="1" id="KW-0175">Coiled coil</keyword>
<evidence type="ECO:0000256" key="2">
    <source>
        <dbReference type="SAM" id="Phobius"/>
    </source>
</evidence>
<feature type="transmembrane region" description="Helical" evidence="2">
    <location>
        <begin position="62"/>
        <end position="83"/>
    </location>
</feature>
<feature type="coiled-coil region" evidence="1">
    <location>
        <begin position="205"/>
        <end position="232"/>
    </location>
</feature>
<organism evidence="3 4">
    <name type="scientific">Palleronia sediminis</name>
    <dbReference type="NCBI Taxonomy" id="2547833"/>
    <lineage>
        <taxon>Bacteria</taxon>
        <taxon>Pseudomonadati</taxon>
        <taxon>Pseudomonadota</taxon>
        <taxon>Alphaproteobacteria</taxon>
        <taxon>Rhodobacterales</taxon>
        <taxon>Roseobacteraceae</taxon>
        <taxon>Palleronia</taxon>
    </lineage>
</organism>
<keyword evidence="4" id="KW-1185">Reference proteome</keyword>
<evidence type="ECO:0000313" key="4">
    <source>
        <dbReference type="Proteomes" id="UP000295701"/>
    </source>
</evidence>
<keyword evidence="2" id="KW-0472">Membrane</keyword>
<name>A0A4R6AJ27_9RHOB</name>
<dbReference type="RefSeq" id="WP_133395320.1">
    <property type="nucleotide sequence ID" value="NZ_SNAA01000001.1"/>
</dbReference>
<dbReference type="Proteomes" id="UP000295701">
    <property type="component" value="Unassembled WGS sequence"/>
</dbReference>
<keyword evidence="2" id="KW-0812">Transmembrane</keyword>
<dbReference type="EMBL" id="SNAA01000001">
    <property type="protein sequence ID" value="TDL84221.1"/>
    <property type="molecule type" value="Genomic_DNA"/>
</dbReference>
<reference evidence="3 4" key="1">
    <citation type="submission" date="2019-03" db="EMBL/GenBank/DDBJ databases">
        <title>Primorskyibacter sp. SS33 isolated from sediments.</title>
        <authorList>
            <person name="Xunke S."/>
        </authorList>
    </citation>
    <scope>NUCLEOTIDE SEQUENCE [LARGE SCALE GENOMIC DNA]</scope>
    <source>
        <strain evidence="3 4">SS33</strain>
    </source>
</reference>